<dbReference type="UniPathway" id="UPA00664"/>
<evidence type="ECO:0000256" key="7">
    <source>
        <dbReference type="HAMAP-Rule" id="MF_01147"/>
    </source>
</evidence>
<accession>A0A0C1V876</accession>
<feature type="transmembrane region" description="Helical" evidence="7">
    <location>
        <begin position="58"/>
        <end position="80"/>
    </location>
</feature>
<dbReference type="Proteomes" id="UP000054529">
    <property type="component" value="Unassembled WGS sequence"/>
</dbReference>
<keyword evidence="3 7" id="KW-0808">Transferase</keyword>
<comment type="caution">
    <text evidence="8">The sequence shown here is derived from an EMBL/GenBank/DDBJ whole genome shotgun (WGS) entry which is preliminary data.</text>
</comment>
<gene>
    <name evidence="7" type="primary">lgt</name>
    <name evidence="8" type="ORF">P689_11934</name>
</gene>
<feature type="transmembrane region" description="Helical" evidence="7">
    <location>
        <begin position="251"/>
        <end position="274"/>
    </location>
</feature>
<keyword evidence="6 7" id="KW-0472">Membrane</keyword>
<proteinExistence type="inferred from homology"/>
<comment type="catalytic activity">
    <reaction evidence="7">
        <text>L-cysteinyl-[prolipoprotein] + a 1,2-diacyl-sn-glycero-3-phospho-(1'-sn-glycerol) = an S-1,2-diacyl-sn-glyceryl-L-cysteinyl-[prolipoprotein] + sn-glycerol 1-phosphate + H(+)</text>
        <dbReference type="Rhea" id="RHEA:56712"/>
        <dbReference type="Rhea" id="RHEA-COMP:14679"/>
        <dbReference type="Rhea" id="RHEA-COMP:14680"/>
        <dbReference type="ChEBI" id="CHEBI:15378"/>
        <dbReference type="ChEBI" id="CHEBI:29950"/>
        <dbReference type="ChEBI" id="CHEBI:57685"/>
        <dbReference type="ChEBI" id="CHEBI:64716"/>
        <dbReference type="ChEBI" id="CHEBI:140658"/>
        <dbReference type="EC" id="2.5.1.145"/>
    </reaction>
</comment>
<evidence type="ECO:0000256" key="6">
    <source>
        <dbReference type="ARBA" id="ARBA00023136"/>
    </source>
</evidence>
<reference evidence="8 9" key="1">
    <citation type="journal article" date="2014" name="G3 (Bethesda)">
        <title>Genome sequence of Candidatus Riesia pediculischaeffi, endosymbiont of chimpanzee lice, and genomic comparison of recently acquired endosymbionts from human and chimpanzee lice.</title>
        <authorList>
            <person name="Boyd B.M."/>
            <person name="Allen J.M."/>
            <person name="de Crecy-Lagard V."/>
            <person name="Reed D.L."/>
        </authorList>
    </citation>
    <scope>NUCLEOTIDE SEQUENCE [LARGE SCALE GENOMIC DNA]</scope>
    <source>
        <strain evidence="8 9">PTSU</strain>
    </source>
</reference>
<protein>
    <recommendedName>
        <fullName evidence="7">Phosphatidylglycerol--prolipoprotein diacylglyceryl transferase</fullName>
        <ecNumber evidence="7">2.5.1.145</ecNumber>
    </recommendedName>
</protein>
<dbReference type="EC" id="2.5.1.145" evidence="7"/>
<dbReference type="AlphaFoldDB" id="A0A0C1V876"/>
<sequence>MKEYHYVKHDIDPIAISFGNVIIHWYGLIYFLNFFVFRWLFFKKVDKKIFKKSEIENLLYLIFLGSLLGGRLGYVFLYNFSYFLKNLHCIFYIWNGGMSFHGGLIGVILMIWVYSVFYKRSFLKTTDLIAPLVPIVIGFGRLGNFINGELWGKVTFVPWAIIFPKSINDDIIYITENPIFKPIFKKYLALPRHPSQVYEMLLEGVFLFFILRSFEKSILPTGVLSANFLFFYGIFRILIEIFRQPDYQVGLLYGLSLGQILSLPMVFFGLSIYIGRIKDKKN</sequence>
<evidence type="ECO:0000313" key="8">
    <source>
        <dbReference type="EMBL" id="KIE64063.1"/>
    </source>
</evidence>
<feature type="transmembrane region" description="Helical" evidence="7">
    <location>
        <begin position="14"/>
        <end position="37"/>
    </location>
</feature>
<keyword evidence="8" id="KW-0449">Lipoprotein</keyword>
<feature type="binding site" evidence="7">
    <location>
        <position position="141"/>
    </location>
    <ligand>
        <name>a 1,2-diacyl-sn-glycero-3-phospho-(1'-sn-glycerol)</name>
        <dbReference type="ChEBI" id="CHEBI:64716"/>
    </ligand>
</feature>
<dbReference type="Pfam" id="PF01790">
    <property type="entry name" value="LGT"/>
    <property type="match status" value="1"/>
</dbReference>
<dbReference type="GO" id="GO:0042158">
    <property type="term" value="P:lipoprotein biosynthetic process"/>
    <property type="evidence" value="ECO:0007669"/>
    <property type="project" value="UniProtKB-UniRule"/>
</dbReference>
<evidence type="ECO:0000256" key="2">
    <source>
        <dbReference type="ARBA" id="ARBA00022475"/>
    </source>
</evidence>
<dbReference type="NCBIfam" id="TIGR00544">
    <property type="entry name" value="lgt"/>
    <property type="match status" value="1"/>
</dbReference>
<dbReference type="GO" id="GO:0005886">
    <property type="term" value="C:plasma membrane"/>
    <property type="evidence" value="ECO:0007669"/>
    <property type="project" value="UniProtKB-SubCell"/>
</dbReference>
<dbReference type="PATRIC" id="fig|1401651.3.peg.63"/>
<dbReference type="PROSITE" id="PS01311">
    <property type="entry name" value="LGT"/>
    <property type="match status" value="1"/>
</dbReference>
<comment type="pathway">
    <text evidence="7">Protein modification; lipoprotein biosynthesis (diacylglyceryl transfer).</text>
</comment>
<dbReference type="EMBL" id="AWXV01000002">
    <property type="protein sequence ID" value="KIE64063.1"/>
    <property type="molecule type" value="Genomic_DNA"/>
</dbReference>
<keyword evidence="2 7" id="KW-1003">Cell membrane</keyword>
<dbReference type="OrthoDB" id="871140at2"/>
<evidence type="ECO:0000313" key="9">
    <source>
        <dbReference type="Proteomes" id="UP000054529"/>
    </source>
</evidence>
<comment type="function">
    <text evidence="7">Catalyzes the transfer of the diacylglyceryl group from phosphatidylglycerol to the sulfhydryl group of the N-terminal cysteine of a prolipoprotein, the first step in the formation of mature lipoproteins.</text>
</comment>
<feature type="transmembrane region" description="Helical" evidence="7">
    <location>
        <begin position="218"/>
        <end position="239"/>
    </location>
</feature>
<dbReference type="PANTHER" id="PTHR30589:SF0">
    <property type="entry name" value="PHOSPHATIDYLGLYCEROL--PROLIPOPROTEIN DIACYLGLYCERYL TRANSFERASE"/>
    <property type="match status" value="1"/>
</dbReference>
<evidence type="ECO:0000256" key="3">
    <source>
        <dbReference type="ARBA" id="ARBA00022679"/>
    </source>
</evidence>
<dbReference type="GO" id="GO:0008961">
    <property type="term" value="F:phosphatidylglycerol-prolipoprotein diacylglyceryl transferase activity"/>
    <property type="evidence" value="ECO:0007669"/>
    <property type="project" value="UniProtKB-UniRule"/>
</dbReference>
<organism evidence="8 9">
    <name type="scientific">Candidatus Riesia pediculischaeffi PTSU</name>
    <dbReference type="NCBI Taxonomy" id="1401651"/>
    <lineage>
        <taxon>Bacteria</taxon>
        <taxon>Pseudomonadati</taxon>
        <taxon>Pseudomonadota</taxon>
        <taxon>Gammaproteobacteria</taxon>
        <taxon>Enterobacterales</taxon>
        <taxon>Enterobacteriaceae</taxon>
        <taxon>Candidatus Riesia</taxon>
    </lineage>
</organism>
<comment type="similarity">
    <text evidence="1 7">Belongs to the Lgt family.</text>
</comment>
<feature type="transmembrane region" description="Helical" evidence="7">
    <location>
        <begin position="92"/>
        <end position="116"/>
    </location>
</feature>
<name>A0A0C1V876_9ENTR</name>
<dbReference type="HOGENOM" id="CLU_013386_1_0_6"/>
<evidence type="ECO:0000256" key="5">
    <source>
        <dbReference type="ARBA" id="ARBA00022989"/>
    </source>
</evidence>
<evidence type="ECO:0000256" key="4">
    <source>
        <dbReference type="ARBA" id="ARBA00022692"/>
    </source>
</evidence>
<keyword evidence="4 7" id="KW-0812">Transmembrane</keyword>
<dbReference type="InterPro" id="IPR001640">
    <property type="entry name" value="Lgt"/>
</dbReference>
<comment type="subcellular location">
    <subcellularLocation>
        <location evidence="7">Cell membrane</location>
        <topology evidence="7">Multi-pass membrane protein</topology>
    </subcellularLocation>
</comment>
<dbReference type="HAMAP" id="MF_01147">
    <property type="entry name" value="Lgt"/>
    <property type="match status" value="1"/>
</dbReference>
<dbReference type="PANTHER" id="PTHR30589">
    <property type="entry name" value="PROLIPOPROTEIN DIACYLGLYCERYL TRANSFERASE"/>
    <property type="match status" value="1"/>
</dbReference>
<evidence type="ECO:0000256" key="1">
    <source>
        <dbReference type="ARBA" id="ARBA00007150"/>
    </source>
</evidence>
<dbReference type="RefSeq" id="WP_039719470.1">
    <property type="nucleotide sequence ID" value="NZ_AWXV01000002.1"/>
</dbReference>
<keyword evidence="5 7" id="KW-1133">Transmembrane helix</keyword>